<evidence type="ECO:0000313" key="9">
    <source>
        <dbReference type="Proteomes" id="UP000239899"/>
    </source>
</evidence>
<keyword evidence="4" id="KW-0175">Coiled coil</keyword>
<evidence type="ECO:0000313" key="8">
    <source>
        <dbReference type="EMBL" id="PRW59896.1"/>
    </source>
</evidence>
<evidence type="ECO:0000259" key="6">
    <source>
        <dbReference type="Pfam" id="PF10644"/>
    </source>
</evidence>
<feature type="coiled-coil region" evidence="4">
    <location>
        <begin position="695"/>
        <end position="819"/>
    </location>
</feature>
<dbReference type="InterPro" id="IPR019605">
    <property type="entry name" value="Misato_II_tubulin-like"/>
</dbReference>
<dbReference type="PANTHER" id="PTHR13391">
    <property type="entry name" value="MITOCHONDRIAL DISTRIBUTION REGULATOR MISATO"/>
    <property type="match status" value="1"/>
</dbReference>
<keyword evidence="3" id="KW-0496">Mitochondrion</keyword>
<comment type="similarity">
    <text evidence="2">Belongs to the misato family.</text>
</comment>
<evidence type="ECO:0000259" key="7">
    <source>
        <dbReference type="Pfam" id="PF14881"/>
    </source>
</evidence>
<feature type="compositionally biased region" description="Acidic residues" evidence="5">
    <location>
        <begin position="122"/>
        <end position="135"/>
    </location>
</feature>
<dbReference type="InterPro" id="IPR036525">
    <property type="entry name" value="Tubulin/FtsZ_GTPase_sf"/>
</dbReference>
<gene>
    <name evidence="8" type="ORF">C2E21_1417</name>
</gene>
<dbReference type="Pfam" id="PF10644">
    <property type="entry name" value="Misat_Tub_SegII"/>
    <property type="match status" value="1"/>
</dbReference>
<dbReference type="EMBL" id="LHPG02000003">
    <property type="protein sequence ID" value="PRW59896.1"/>
    <property type="molecule type" value="Genomic_DNA"/>
</dbReference>
<proteinExistence type="inferred from homology"/>
<feature type="region of interest" description="Disordered" evidence="5">
    <location>
        <begin position="1352"/>
        <end position="1373"/>
    </location>
</feature>
<feature type="region of interest" description="Disordered" evidence="5">
    <location>
        <begin position="1581"/>
        <end position="1604"/>
    </location>
</feature>
<comment type="subcellular location">
    <subcellularLocation>
        <location evidence="1">Mitochondrion</location>
    </subcellularLocation>
</comment>
<feature type="coiled-coil region" evidence="4">
    <location>
        <begin position="883"/>
        <end position="952"/>
    </location>
</feature>
<reference evidence="8 9" key="1">
    <citation type="journal article" date="2018" name="Plant J.">
        <title>Genome sequences of Chlorella sorokiniana UTEX 1602 and Micractinium conductrix SAG 241.80: implications to maltose excretion by a green alga.</title>
        <authorList>
            <person name="Arriola M.B."/>
            <person name="Velmurugan N."/>
            <person name="Zhang Y."/>
            <person name="Plunkett M.H."/>
            <person name="Hondzo H."/>
            <person name="Barney B.M."/>
        </authorList>
    </citation>
    <scope>NUCLEOTIDE SEQUENCE [LARGE SCALE GENOMIC DNA]</scope>
    <source>
        <strain evidence="9">UTEX 1602</strain>
    </source>
</reference>
<evidence type="ECO:0000256" key="4">
    <source>
        <dbReference type="SAM" id="Coils"/>
    </source>
</evidence>
<evidence type="ECO:0000256" key="1">
    <source>
        <dbReference type="ARBA" id="ARBA00004173"/>
    </source>
</evidence>
<feature type="region of interest" description="Disordered" evidence="5">
    <location>
        <begin position="1919"/>
        <end position="1945"/>
    </location>
</feature>
<keyword evidence="9" id="KW-1185">Reference proteome</keyword>
<feature type="compositionally biased region" description="Low complexity" evidence="5">
    <location>
        <begin position="1919"/>
        <end position="1937"/>
    </location>
</feature>
<dbReference type="Pfam" id="PF14881">
    <property type="entry name" value="Tubulin_3"/>
    <property type="match status" value="1"/>
</dbReference>
<sequence length="2150" mass="220944">MPREVLTLQFGSFANYVGAHYWNFQDELLGLQAQQDGRGPAAQVDCDVLFRQGETATGEGTFTPRLVLWDLSGALGGVSAGGSLYRDSISGGGSGAVVSTWAGGQEVHRARPVSKSAFTAELEAEAEAEDWEEQGGADAAAAGPSPLEAAAWQLDAGPSGSGSSSSGGRVRYWTDFLKAHLHPRSVQQLAGAWHGLTPFGGWGDGGDHWRSEEQREEMMERIRFFAEECDSLQGFQVLADDLSGFGQLAAHVLQELRDDYGSSLPVMLYTLHPQAPLYAQPAAAAESAPAEARRQRLNEGLSLALLAQQCSTYTVVAPPAAAAALPALRWQPGNAYHTSGLCAAALDTATLPYRLATRDGPAGAIGHCDMWGLTHLLTAQYHSPLAALSLALPCAGLPVDTQRLAQQADARLQRGAGSSSASAPAAPAAVAAAAPGSGTNTDPVTSRWLASLTPGIPAAGDSARFAEAVVLRGPRSSAAAPVELGAAAAALDAALAEERLRCVRQRTLVAQPLAVPLPFPHIFAQGLSKDGDVLPGAQLGGSSSGSQDIASCAALTRLAATRAFAPVVAAAARQFRTAAGSAQGQATLEAWGLGREERAEAEEALERLAHAYEEEEAAPPALRAAAAWAPPPPPPVLPAHIGAVEVIAAQAEAAELRIALQQALDSEAAASSRALGAELHPAELEQQLLQGQGTAAALEASLASMQQQLAVAQQQAALQAASEQRAQRLEAELERAAADRAAVQRQADAAHAEAAAAQQQLRDAQEQAKRAGECSRLVVEHAARQAEERGRLEDGARRLEALLAAKEREAQQAAELQREQGRTIQELQDRLCELNERLAASEEGRGCAMDEARDAKGLQCQVADRDRRAAELSQAVSERDEVLAALRRQVKDMCTLAAALKEQGAQQAASLERLERGAVASAAEAASLRGELKAAHQELQAAQQTARKLQATEGQLAQLRGSHSKLQAVHGALQAAHSQQGARLSAAQQRLRDLLAGQEGLAAATAAARQEAEQLQGEVAAARQQLQSSAREAATFRGRFQAVQAANDSLRVQILATGGVVSGTAGGTASKKAPPGLEVPPLRSPRCTAGCSGPTYSPGCHATAAGAAFATEYKAASACRTSSLDSEIGATIPAVAYASPRASPCSPRHTPWPPMAPTGELSLSGLSGSRLGARKFVKGSARLPVAPHRAARRPGRALAGGPSCAAAVDVGAFTAAPADHDAALEAAAASPRRAKDPAAPLARLGALVSAAAAALVPLLHGLASAIVTAALRSQAAPAAAAPAAHAMGASILPGAGRQLQAGTGRMMVWRGAAPAQLDVGQQYEHQQQHKPQLDLLSILLAPAAPLLAPRHARKAAAADSGEGSLSSGSAGSASHAVSNSAAVEASHVMGGSSESGGAGHLEDLLLRLQAAAAAPHVHSDPQFDAVRALLAAAPAAGEPRRNFALSLVDGMSGAEEGDTGIFGQAALLLELSLEEGQPQPQQAQPQQAQPQQAQLQAPAGGDQLEHMLATLTAAAAAPAVQADPRFEAVRALLAVAPPAGEPRRNFARSLVDGMATAEEGDTGIFGQAALLLELSLEEGQPQLQQPQQVQPQPQQPQLQAPAGGDQVERMLATLTAAAAAPAVQADPRFEAVRALLAVAPPAGEPRRNFARSLLDGVAAADDDDTGVFGAARSLLEQALEWEEADLTSSAAVASPAAGQYEQLLQALAAAAATTQDVRFVPVQALLAAAPADAPARHNFARSLLDGIAAADEQDDASSVFGLAGLLLERALEDGSLAPAALAPAAAAPAPAAVRSASPAVTSSSAAAAGSLQPVKPVEEAAAVGKYDGLRLMLRQATVEQDWGEPAKFDPFPALAGWAAAPTLTRWQQYALAGEYDRYDPVAQLLQAAKQATSRPAPYSKYCPVSALLSLLRGQRQGSAAAEAPAAPAPLADAMASSGEDETADQSSRLLAALTRAAAEPGMQLTRQYDGIRALLAAAPPPGEARANFVRSLLDGVAAATEAGDATSVFGQGRVLFEIALEEDPGLLRAAADKYQWLLDALAAEAEADPRFAPVRALLAAAPPARDARCTFALSLLEGIAAAQEQDDTASVFGLAGLLLDSALDADPSLLEDDEPTAAALAAAPAAAPATYAGTSLAETALFSNKAAPQV</sequence>
<comment type="caution">
    <text evidence="8">The sequence shown here is derived from an EMBL/GenBank/DDBJ whole genome shotgun (WGS) entry which is preliminary data.</text>
</comment>
<protein>
    <submittedName>
        <fullName evidence="8">Tubulin nucleotide-binding domain</fullName>
    </submittedName>
</protein>
<accession>A0A2P6U0R0</accession>
<dbReference type="GO" id="GO:0005739">
    <property type="term" value="C:mitochondrion"/>
    <property type="evidence" value="ECO:0007669"/>
    <property type="project" value="UniProtKB-SubCell"/>
</dbReference>
<name>A0A2P6U0R0_CHLSO</name>
<dbReference type="Proteomes" id="UP000239899">
    <property type="component" value="Unassembled WGS sequence"/>
</dbReference>
<dbReference type="SUPFAM" id="SSF52490">
    <property type="entry name" value="Tubulin nucleotide-binding domain-like"/>
    <property type="match status" value="1"/>
</dbReference>
<feature type="coiled-coil region" evidence="4">
    <location>
        <begin position="1005"/>
        <end position="1032"/>
    </location>
</feature>
<feature type="domain" description="DML1/Misato tubulin" evidence="7">
    <location>
        <begin position="168"/>
        <end position="355"/>
    </location>
</feature>
<feature type="region of interest" description="Disordered" evidence="5">
    <location>
        <begin position="1476"/>
        <end position="1499"/>
    </location>
</feature>
<evidence type="ECO:0000256" key="2">
    <source>
        <dbReference type="ARBA" id="ARBA00008507"/>
    </source>
</evidence>
<dbReference type="InterPro" id="IPR049942">
    <property type="entry name" value="DML1/Misato"/>
</dbReference>
<dbReference type="GO" id="GO:0007005">
    <property type="term" value="P:mitochondrion organization"/>
    <property type="evidence" value="ECO:0007669"/>
    <property type="project" value="InterPro"/>
</dbReference>
<dbReference type="PANTHER" id="PTHR13391:SF0">
    <property type="entry name" value="PROTEIN MISATO HOMOLOG 1"/>
    <property type="match status" value="1"/>
</dbReference>
<dbReference type="InterPro" id="IPR029209">
    <property type="entry name" value="DML1/Misato_tubulin"/>
</dbReference>
<feature type="region of interest" description="Disordered" evidence="5">
    <location>
        <begin position="121"/>
        <end position="144"/>
    </location>
</feature>
<evidence type="ECO:0000256" key="5">
    <source>
        <dbReference type="SAM" id="MobiDB-lite"/>
    </source>
</evidence>
<evidence type="ECO:0000256" key="3">
    <source>
        <dbReference type="ARBA" id="ARBA00023128"/>
    </source>
</evidence>
<feature type="domain" description="Misato Segment II tubulin-like" evidence="6">
    <location>
        <begin position="3"/>
        <end position="123"/>
    </location>
</feature>
<organism evidence="8 9">
    <name type="scientific">Chlorella sorokiniana</name>
    <name type="common">Freshwater green alga</name>
    <dbReference type="NCBI Taxonomy" id="3076"/>
    <lineage>
        <taxon>Eukaryota</taxon>
        <taxon>Viridiplantae</taxon>
        <taxon>Chlorophyta</taxon>
        <taxon>core chlorophytes</taxon>
        <taxon>Trebouxiophyceae</taxon>
        <taxon>Chlorellales</taxon>
        <taxon>Chlorellaceae</taxon>
        <taxon>Chlorella clade</taxon>
        <taxon>Chlorella</taxon>
    </lineage>
</organism>
<dbReference type="OrthoDB" id="511203at2759"/>
<dbReference type="Gene3D" id="3.40.50.1440">
    <property type="entry name" value="Tubulin/FtsZ, GTPase domain"/>
    <property type="match status" value="1"/>
</dbReference>